<evidence type="ECO:0000256" key="5">
    <source>
        <dbReference type="ARBA" id="ARBA00022801"/>
    </source>
</evidence>
<dbReference type="SMART" id="SM00525">
    <property type="entry name" value="FES"/>
    <property type="match status" value="1"/>
</dbReference>
<keyword evidence="3 12" id="KW-0479">Metal-binding</keyword>
<keyword evidence="15" id="KW-1185">Reference proteome</keyword>
<sequence length="225" mass="25599">MEQTTHPYSGPKPGSTEQMQAILTELQRLYPDARYDLNFSNPLELFVATQLAAQCTDARVNSVTKQLFQKYHSAADYANASQEEFEQDIKAITFFRNKAKNIRAACQYLVAHHQGEVPQTMEEMVKLPGVARKTANVVLGNAFHISVGVIVDTHVDRLAHRFGWTQQSNIEKIEQDLMRLLPPTEWLNFSHRTIYHGRAVCNAKKPHCEQCTLAQYCPSAFSFQK</sequence>
<dbReference type="PANTHER" id="PTHR10359:SF18">
    <property type="entry name" value="ENDONUCLEASE III"/>
    <property type="match status" value="1"/>
</dbReference>
<evidence type="ECO:0000256" key="11">
    <source>
        <dbReference type="ARBA" id="ARBA00023295"/>
    </source>
</evidence>
<dbReference type="CDD" id="cd00056">
    <property type="entry name" value="ENDO3c"/>
    <property type="match status" value="1"/>
</dbReference>
<comment type="function">
    <text evidence="12">DNA repair enzyme that has both DNA N-glycosylase activity and AP-lyase activity. The DNA N-glycosylase activity releases various damaged pyrimidines from DNA by cleaving the N-glycosidic bond, leaving an AP (apurinic/apyrimidinic) site. The AP-lyase activity cleaves the phosphodiester bond 3' to the AP site by a beta-elimination, leaving a 3'-terminal unsaturated sugar and a product with a terminal 5'-phosphate.</text>
</comment>
<evidence type="ECO:0000259" key="13">
    <source>
        <dbReference type="SMART" id="SM00478"/>
    </source>
</evidence>
<feature type="binding site" evidence="12">
    <location>
        <position position="208"/>
    </location>
    <ligand>
        <name>[4Fe-4S] cluster</name>
        <dbReference type="ChEBI" id="CHEBI:49883"/>
    </ligand>
</feature>
<proteinExistence type="inferred from homology"/>
<evidence type="ECO:0000256" key="7">
    <source>
        <dbReference type="ARBA" id="ARBA00023014"/>
    </source>
</evidence>
<keyword evidence="11 12" id="KW-0326">Glycosidase</keyword>
<comment type="catalytic activity">
    <reaction evidence="12">
        <text>2'-deoxyribonucleotide-(2'-deoxyribose 5'-phosphate)-2'-deoxyribonucleotide-DNA = a 3'-end 2'-deoxyribonucleotide-(2,3-dehydro-2,3-deoxyribose 5'-phosphate)-DNA + a 5'-end 5'-phospho-2'-deoxyribonucleoside-DNA + H(+)</text>
        <dbReference type="Rhea" id="RHEA:66592"/>
        <dbReference type="Rhea" id="RHEA-COMP:13180"/>
        <dbReference type="Rhea" id="RHEA-COMP:16897"/>
        <dbReference type="Rhea" id="RHEA-COMP:17067"/>
        <dbReference type="ChEBI" id="CHEBI:15378"/>
        <dbReference type="ChEBI" id="CHEBI:136412"/>
        <dbReference type="ChEBI" id="CHEBI:157695"/>
        <dbReference type="ChEBI" id="CHEBI:167181"/>
        <dbReference type="EC" id="4.2.99.18"/>
    </reaction>
</comment>
<gene>
    <name evidence="14" type="primary">nth_2</name>
    <name evidence="12" type="synonym">nth</name>
    <name evidence="14" type="ORF">KSF_110170</name>
</gene>
<dbReference type="GO" id="GO:0051539">
    <property type="term" value="F:4 iron, 4 sulfur cluster binding"/>
    <property type="evidence" value="ECO:0007669"/>
    <property type="project" value="UniProtKB-UniRule"/>
</dbReference>
<dbReference type="HAMAP" id="MF_00942">
    <property type="entry name" value="Nth"/>
    <property type="match status" value="1"/>
</dbReference>
<evidence type="ECO:0000256" key="10">
    <source>
        <dbReference type="ARBA" id="ARBA00023239"/>
    </source>
</evidence>
<keyword evidence="10 12" id="KW-0456">Lyase</keyword>
<dbReference type="InterPro" id="IPR011257">
    <property type="entry name" value="DNA_glycosylase"/>
</dbReference>
<name>A0A8J3IZR7_9CHLR</name>
<evidence type="ECO:0000256" key="1">
    <source>
        <dbReference type="ARBA" id="ARBA00008343"/>
    </source>
</evidence>
<dbReference type="GO" id="GO:0046872">
    <property type="term" value="F:metal ion binding"/>
    <property type="evidence" value="ECO:0007669"/>
    <property type="project" value="UniProtKB-KW"/>
</dbReference>
<dbReference type="PANTHER" id="PTHR10359">
    <property type="entry name" value="A/G-SPECIFIC ADENINE GLYCOSYLASE/ENDONUCLEASE III"/>
    <property type="match status" value="1"/>
</dbReference>
<dbReference type="Pfam" id="PF00633">
    <property type="entry name" value="HHH"/>
    <property type="match status" value="1"/>
</dbReference>
<dbReference type="InterPro" id="IPR000445">
    <property type="entry name" value="HhH_motif"/>
</dbReference>
<dbReference type="NCBIfam" id="TIGR01083">
    <property type="entry name" value="nth"/>
    <property type="match status" value="1"/>
</dbReference>
<feature type="binding site" evidence="12">
    <location>
        <position position="217"/>
    </location>
    <ligand>
        <name>[4Fe-4S] cluster</name>
        <dbReference type="ChEBI" id="CHEBI:49883"/>
    </ligand>
</feature>
<dbReference type="FunFam" id="1.10.1670.10:FF:000001">
    <property type="entry name" value="Endonuclease III"/>
    <property type="match status" value="1"/>
</dbReference>
<dbReference type="Gene3D" id="1.10.1670.10">
    <property type="entry name" value="Helix-hairpin-Helix base-excision DNA repair enzymes (C-terminal)"/>
    <property type="match status" value="1"/>
</dbReference>
<dbReference type="GO" id="GO:0140078">
    <property type="term" value="F:class I DNA-(apurinic or apyrimidinic site) endonuclease activity"/>
    <property type="evidence" value="ECO:0007669"/>
    <property type="project" value="UniProtKB-EC"/>
</dbReference>
<dbReference type="RefSeq" id="WP_220211546.1">
    <property type="nucleotide sequence ID" value="NZ_BNJK01000004.1"/>
</dbReference>
<dbReference type="InterPro" id="IPR003265">
    <property type="entry name" value="HhH-GPD_domain"/>
</dbReference>
<dbReference type="GO" id="GO:0019104">
    <property type="term" value="F:DNA N-glycosylase activity"/>
    <property type="evidence" value="ECO:0007669"/>
    <property type="project" value="UniProtKB-UniRule"/>
</dbReference>
<dbReference type="Proteomes" id="UP000597444">
    <property type="component" value="Unassembled WGS sequence"/>
</dbReference>
<dbReference type="Pfam" id="PF00730">
    <property type="entry name" value="HhH-GPD"/>
    <property type="match status" value="1"/>
</dbReference>
<dbReference type="SMART" id="SM00478">
    <property type="entry name" value="ENDO3c"/>
    <property type="match status" value="1"/>
</dbReference>
<evidence type="ECO:0000256" key="2">
    <source>
        <dbReference type="ARBA" id="ARBA00022485"/>
    </source>
</evidence>
<evidence type="ECO:0000256" key="4">
    <source>
        <dbReference type="ARBA" id="ARBA00022763"/>
    </source>
</evidence>
<comment type="cofactor">
    <cofactor evidence="12">
        <name>[4Fe-4S] cluster</name>
        <dbReference type="ChEBI" id="CHEBI:49883"/>
    </cofactor>
    <text evidence="12">Binds 1 [4Fe-4S] cluster.</text>
</comment>
<keyword evidence="9 12" id="KW-0234">DNA repair</keyword>
<dbReference type="InterPro" id="IPR003651">
    <property type="entry name" value="Endonuclease3_FeS-loop_motif"/>
</dbReference>
<dbReference type="GO" id="GO:0003677">
    <property type="term" value="F:DNA binding"/>
    <property type="evidence" value="ECO:0007669"/>
    <property type="project" value="UniProtKB-UniRule"/>
</dbReference>
<dbReference type="Gene3D" id="1.10.340.30">
    <property type="entry name" value="Hypothetical protein, domain 2"/>
    <property type="match status" value="1"/>
</dbReference>
<keyword evidence="8 12" id="KW-0238">DNA-binding</keyword>
<protein>
    <recommendedName>
        <fullName evidence="12">Endonuclease III</fullName>
        <ecNumber evidence="12">4.2.99.18</ecNumber>
    </recommendedName>
    <alternativeName>
        <fullName evidence="12">DNA-(apurinic or apyrimidinic site) lyase</fullName>
    </alternativeName>
</protein>
<dbReference type="EMBL" id="BNJK01000004">
    <property type="protein sequence ID" value="GHP00970.1"/>
    <property type="molecule type" value="Genomic_DNA"/>
</dbReference>
<evidence type="ECO:0000256" key="3">
    <source>
        <dbReference type="ARBA" id="ARBA00022723"/>
    </source>
</evidence>
<evidence type="ECO:0000313" key="14">
    <source>
        <dbReference type="EMBL" id="GHP00970.1"/>
    </source>
</evidence>
<evidence type="ECO:0000256" key="9">
    <source>
        <dbReference type="ARBA" id="ARBA00023204"/>
    </source>
</evidence>
<dbReference type="FunFam" id="1.10.340.30:FF:000001">
    <property type="entry name" value="Endonuclease III"/>
    <property type="match status" value="1"/>
</dbReference>
<keyword evidence="5 12" id="KW-0378">Hydrolase</keyword>
<evidence type="ECO:0000256" key="6">
    <source>
        <dbReference type="ARBA" id="ARBA00023004"/>
    </source>
</evidence>
<feature type="domain" description="HhH-GPD" evidence="13">
    <location>
        <begin position="51"/>
        <end position="199"/>
    </location>
</feature>
<evidence type="ECO:0000313" key="15">
    <source>
        <dbReference type="Proteomes" id="UP000597444"/>
    </source>
</evidence>
<dbReference type="AlphaFoldDB" id="A0A8J3IZR7"/>
<keyword evidence="14" id="KW-0540">Nuclease</keyword>
<keyword evidence="7 12" id="KW-0411">Iron-sulfur</keyword>
<evidence type="ECO:0000256" key="8">
    <source>
        <dbReference type="ARBA" id="ARBA00023125"/>
    </source>
</evidence>
<reference evidence="14" key="1">
    <citation type="submission" date="2020-10" db="EMBL/GenBank/DDBJ databases">
        <title>Taxonomic study of unclassified bacteria belonging to the class Ktedonobacteria.</title>
        <authorList>
            <person name="Yabe S."/>
            <person name="Wang C.M."/>
            <person name="Zheng Y."/>
            <person name="Sakai Y."/>
            <person name="Cavaletti L."/>
            <person name="Monciardini P."/>
            <person name="Donadio S."/>
        </authorList>
    </citation>
    <scope>NUCLEOTIDE SEQUENCE</scope>
    <source>
        <strain evidence="14">ID150040</strain>
    </source>
</reference>
<dbReference type="GO" id="GO:0006285">
    <property type="term" value="P:base-excision repair, AP site formation"/>
    <property type="evidence" value="ECO:0007669"/>
    <property type="project" value="TreeGrafter"/>
</dbReference>
<accession>A0A8J3IZR7</accession>
<dbReference type="InterPro" id="IPR023170">
    <property type="entry name" value="HhH_base_excis_C"/>
</dbReference>
<comment type="caution">
    <text evidence="14">The sequence shown here is derived from an EMBL/GenBank/DDBJ whole genome shotgun (WGS) entry which is preliminary data.</text>
</comment>
<organism evidence="14 15">
    <name type="scientific">Reticulibacter mediterranei</name>
    <dbReference type="NCBI Taxonomy" id="2778369"/>
    <lineage>
        <taxon>Bacteria</taxon>
        <taxon>Bacillati</taxon>
        <taxon>Chloroflexota</taxon>
        <taxon>Ktedonobacteria</taxon>
        <taxon>Ktedonobacterales</taxon>
        <taxon>Reticulibacteraceae</taxon>
        <taxon>Reticulibacter</taxon>
    </lineage>
</organism>
<keyword evidence="14" id="KW-0255">Endonuclease</keyword>
<dbReference type="PIRSF" id="PIRSF001435">
    <property type="entry name" value="Nth"/>
    <property type="match status" value="1"/>
</dbReference>
<evidence type="ECO:0000256" key="12">
    <source>
        <dbReference type="HAMAP-Rule" id="MF_00942"/>
    </source>
</evidence>
<comment type="similarity">
    <text evidence="1 12">Belongs to the Nth/MutY family.</text>
</comment>
<keyword evidence="4 12" id="KW-0227">DNA damage</keyword>
<feature type="binding site" evidence="12">
    <location>
        <position position="211"/>
    </location>
    <ligand>
        <name>[4Fe-4S] cluster</name>
        <dbReference type="ChEBI" id="CHEBI:49883"/>
    </ligand>
</feature>
<dbReference type="SUPFAM" id="SSF48150">
    <property type="entry name" value="DNA-glycosylase"/>
    <property type="match status" value="1"/>
</dbReference>
<feature type="binding site" evidence="12">
    <location>
        <position position="201"/>
    </location>
    <ligand>
        <name>[4Fe-4S] cluster</name>
        <dbReference type="ChEBI" id="CHEBI:49883"/>
    </ligand>
</feature>
<dbReference type="EC" id="4.2.99.18" evidence="12"/>
<keyword evidence="6 12" id="KW-0408">Iron</keyword>
<dbReference type="InterPro" id="IPR005759">
    <property type="entry name" value="Nth"/>
</dbReference>
<keyword evidence="2 12" id="KW-0004">4Fe-4S</keyword>